<feature type="transmembrane region" description="Helical" evidence="1">
    <location>
        <begin position="7"/>
        <end position="29"/>
    </location>
</feature>
<accession>A0ABW8T4M5</accession>
<dbReference type="RefSeq" id="WP_406769876.1">
    <property type="nucleotide sequence ID" value="NZ_JBJHZZ010000006.1"/>
</dbReference>
<evidence type="ECO:0000313" key="3">
    <source>
        <dbReference type="Proteomes" id="UP001623591"/>
    </source>
</evidence>
<protein>
    <submittedName>
        <fullName evidence="2">Uncharacterized protein</fullName>
    </submittedName>
</protein>
<evidence type="ECO:0000313" key="2">
    <source>
        <dbReference type="EMBL" id="MFL0247428.1"/>
    </source>
</evidence>
<keyword evidence="1" id="KW-0812">Transmembrane</keyword>
<organism evidence="2 3">
    <name type="scientific">Candidatus Clostridium stratigraminis</name>
    <dbReference type="NCBI Taxonomy" id="3381661"/>
    <lineage>
        <taxon>Bacteria</taxon>
        <taxon>Bacillati</taxon>
        <taxon>Bacillota</taxon>
        <taxon>Clostridia</taxon>
        <taxon>Eubacteriales</taxon>
        <taxon>Clostridiaceae</taxon>
        <taxon>Clostridium</taxon>
    </lineage>
</organism>
<gene>
    <name evidence="2" type="ORF">ACJDUG_10635</name>
</gene>
<keyword evidence="1" id="KW-1133">Transmembrane helix</keyword>
<dbReference type="Proteomes" id="UP001623591">
    <property type="component" value="Unassembled WGS sequence"/>
</dbReference>
<evidence type="ECO:0000256" key="1">
    <source>
        <dbReference type="SAM" id="Phobius"/>
    </source>
</evidence>
<keyword evidence="3" id="KW-1185">Reference proteome</keyword>
<comment type="caution">
    <text evidence="2">The sequence shown here is derived from an EMBL/GenBank/DDBJ whole genome shotgun (WGS) entry which is preliminary data.</text>
</comment>
<reference evidence="2 3" key="1">
    <citation type="submission" date="2024-11" db="EMBL/GenBank/DDBJ databases">
        <authorList>
            <person name="Heng Y.C."/>
            <person name="Lim A.C.H."/>
            <person name="Lee J.K.Y."/>
            <person name="Kittelmann S."/>
        </authorList>
    </citation>
    <scope>NUCLEOTIDE SEQUENCE [LARGE SCALE GENOMIC DNA]</scope>
    <source>
        <strain evidence="2 3">WILCCON 0185</strain>
    </source>
</reference>
<keyword evidence="1" id="KW-0472">Membrane</keyword>
<dbReference type="EMBL" id="JBJHZZ010000006">
    <property type="protein sequence ID" value="MFL0247428.1"/>
    <property type="molecule type" value="Genomic_DNA"/>
</dbReference>
<proteinExistence type="predicted"/>
<sequence>MFKRLKYFFVIFISLGIVFYGFITVSNVLPDFIKERSAFKVFYSTKPFDLQFDIGDYVVYLNSKAVDNYKKGADELMHNLVTNNPIKKILKQ</sequence>
<name>A0ABW8T4M5_9CLOT</name>